<dbReference type="PROSITE" id="PS51682">
    <property type="entry name" value="SAM_OMT_I"/>
    <property type="match status" value="1"/>
</dbReference>
<keyword evidence="6" id="KW-1185">Reference proteome</keyword>
<evidence type="ECO:0000256" key="2">
    <source>
        <dbReference type="ARBA" id="ARBA00022679"/>
    </source>
</evidence>
<gene>
    <name evidence="4" type="primary">trmR</name>
    <name evidence="5" type="ORF">N9R04_06815</name>
</gene>
<reference evidence="5 6" key="1">
    <citation type="journal article" date="2023" name="Int. J. Syst. Evol. Microbiol.">
        <title>Streptococcus sciuri sp. nov., Staphylococcus marylandisciuri sp. nov. and Staphylococcus americanisciuri sp. nov., isolated from faeces of eastern grey squirrel (Sciurus carolinensis).</title>
        <authorList>
            <person name="Volokhov D.V."/>
            <person name="Zagorodnyaya T.A."/>
            <person name="Furtak V.A."/>
            <person name="Nattanmai G."/>
            <person name="Randall L."/>
            <person name="Jose S."/>
            <person name="Gao Y."/>
            <person name="Eisenberg T."/>
            <person name="Delmonte P."/>
            <person name="Blom J."/>
            <person name="Mitchell K.K."/>
        </authorList>
    </citation>
    <scope>NUCLEOTIDE SEQUENCE [LARGE SCALE GENOMIC DNA]</scope>
    <source>
        <strain evidence="5 6">SQ8-PEA</strain>
    </source>
</reference>
<sequence>MDKNQDYILKLMENNNITIEELRSYAEKHHVPIVDKISLETIKQLIRIHQPKSILEIGTAIGYSAMQFASLSSKIHVTTIERDKDMLQAAKNNIKYYGYEHQITLIDGDAREQFDRLKNYNFDMLFIDAAKAQTRKFFELYTPLLGENGLVVTDNILYHGHVANIENVQSRNLRRMVKKIQDYNKWLMNNNNFNTHFLNIDDGLAISIKKEQLDD</sequence>
<feature type="binding site" evidence="4">
    <location>
        <position position="154"/>
    </location>
    <ligand>
        <name>Mg(2+)</name>
        <dbReference type="ChEBI" id="CHEBI:18420"/>
    </ligand>
</feature>
<dbReference type="HAMAP" id="MF_02217">
    <property type="entry name" value="TrmR_methyltr"/>
    <property type="match status" value="1"/>
</dbReference>
<dbReference type="Pfam" id="PF01596">
    <property type="entry name" value="Methyltransf_3"/>
    <property type="match status" value="1"/>
</dbReference>
<evidence type="ECO:0000256" key="4">
    <source>
        <dbReference type="HAMAP-Rule" id="MF_02217"/>
    </source>
</evidence>
<keyword evidence="4" id="KW-0479">Metal-binding</keyword>
<feature type="binding site" evidence="4">
    <location>
        <position position="64"/>
    </location>
    <ligand>
        <name>S-adenosyl-L-methionine</name>
        <dbReference type="ChEBI" id="CHEBI:59789"/>
    </ligand>
</feature>
<dbReference type="InterPro" id="IPR029063">
    <property type="entry name" value="SAM-dependent_MTases_sf"/>
</dbReference>
<dbReference type="CDD" id="cd02440">
    <property type="entry name" value="AdoMet_MTases"/>
    <property type="match status" value="1"/>
</dbReference>
<feature type="binding site" evidence="4">
    <location>
        <position position="128"/>
    </location>
    <ligand>
        <name>S-adenosyl-L-methionine</name>
        <dbReference type="ChEBI" id="CHEBI:59789"/>
    </ligand>
</feature>
<comment type="subunit">
    <text evidence="4">Homodimer.</text>
</comment>
<dbReference type="InterPro" id="IPR043675">
    <property type="entry name" value="TrmR_methyltr"/>
</dbReference>
<evidence type="ECO:0000256" key="1">
    <source>
        <dbReference type="ARBA" id="ARBA00022603"/>
    </source>
</evidence>
<dbReference type="InterPro" id="IPR050362">
    <property type="entry name" value="Cation-dep_OMT"/>
</dbReference>
<comment type="caution">
    <text evidence="5">The sequence shown here is derived from an EMBL/GenBank/DDBJ whole genome shotgun (WGS) entry which is preliminary data.</text>
</comment>
<comment type="catalytic activity">
    <reaction evidence="4">
        <text>5-hydroxyuridine(34) in tRNA + S-adenosyl-L-methionine = 5-methoxyuridine(34) in tRNA + S-adenosyl-L-homocysteine + H(+)</text>
        <dbReference type="Rhea" id="RHEA:60524"/>
        <dbReference type="Rhea" id="RHEA-COMP:13381"/>
        <dbReference type="Rhea" id="RHEA-COMP:15591"/>
        <dbReference type="ChEBI" id="CHEBI:15378"/>
        <dbReference type="ChEBI" id="CHEBI:57856"/>
        <dbReference type="ChEBI" id="CHEBI:59789"/>
        <dbReference type="ChEBI" id="CHEBI:136877"/>
        <dbReference type="ChEBI" id="CHEBI:143860"/>
    </reaction>
</comment>
<dbReference type="Gene3D" id="3.40.50.150">
    <property type="entry name" value="Vaccinia Virus protein VP39"/>
    <property type="match status" value="1"/>
</dbReference>
<name>A0ABT2QR23_9STAP</name>
<organism evidence="5 6">
    <name type="scientific">Staphylococcus marylandisciuri</name>
    <dbReference type="NCBI Taxonomy" id="2981529"/>
    <lineage>
        <taxon>Bacteria</taxon>
        <taxon>Bacillati</taxon>
        <taxon>Bacillota</taxon>
        <taxon>Bacilli</taxon>
        <taxon>Bacillales</taxon>
        <taxon>Staphylococcaceae</taxon>
        <taxon>Staphylococcus</taxon>
    </lineage>
</organism>
<keyword evidence="1 4" id="KW-0489">Methyltransferase</keyword>
<keyword evidence="4" id="KW-0460">Magnesium</keyword>
<dbReference type="EMBL" id="JAOPKZ010000010">
    <property type="protein sequence ID" value="MCU5746428.1"/>
    <property type="molecule type" value="Genomic_DNA"/>
</dbReference>
<comment type="similarity">
    <text evidence="4">Belongs to the class I-like SAM-binding methyltransferase superfamily. Cation-dependent O-methyltransferase family.</text>
</comment>
<dbReference type="Proteomes" id="UP001209553">
    <property type="component" value="Unassembled WGS sequence"/>
</dbReference>
<dbReference type="RefSeq" id="WP_262856015.1">
    <property type="nucleotide sequence ID" value="NZ_JAOPKZ010000010.1"/>
</dbReference>
<dbReference type="SUPFAM" id="SSF53335">
    <property type="entry name" value="S-adenosyl-L-methionine-dependent methyltransferases"/>
    <property type="match status" value="1"/>
</dbReference>
<keyword evidence="4" id="KW-0819">tRNA processing</keyword>
<keyword evidence="2 4" id="KW-0808">Transferase</keyword>
<accession>A0ABT2QR23</accession>
<feature type="binding site" evidence="4">
    <location>
        <position position="155"/>
    </location>
    <ligand>
        <name>Mg(2+)</name>
        <dbReference type="ChEBI" id="CHEBI:18420"/>
    </ligand>
</feature>
<feature type="binding site" evidence="4">
    <location>
        <begin position="109"/>
        <end position="110"/>
    </location>
    <ligand>
        <name>S-adenosyl-L-methionine</name>
        <dbReference type="ChEBI" id="CHEBI:59789"/>
    </ligand>
</feature>
<proteinExistence type="inferred from homology"/>
<keyword evidence="3 4" id="KW-0949">S-adenosyl-L-methionine</keyword>
<evidence type="ECO:0000256" key="3">
    <source>
        <dbReference type="ARBA" id="ARBA00022691"/>
    </source>
</evidence>
<evidence type="ECO:0000313" key="5">
    <source>
        <dbReference type="EMBL" id="MCU5746428.1"/>
    </source>
</evidence>
<feature type="binding site" evidence="4">
    <location>
        <position position="81"/>
    </location>
    <ligand>
        <name>S-adenosyl-L-methionine</name>
        <dbReference type="ChEBI" id="CHEBI:59789"/>
    </ligand>
</feature>
<dbReference type="PANTHER" id="PTHR10509">
    <property type="entry name" value="O-METHYLTRANSFERASE-RELATED"/>
    <property type="match status" value="1"/>
</dbReference>
<feature type="binding site" evidence="4">
    <location>
        <position position="128"/>
    </location>
    <ligand>
        <name>Mg(2+)</name>
        <dbReference type="ChEBI" id="CHEBI:18420"/>
    </ligand>
</feature>
<dbReference type="EC" id="2.1.1.-" evidence="4"/>
<protein>
    <recommendedName>
        <fullName evidence="4">tRNA 5-hydroxyuridine methyltransferase</fullName>
        <ecNumber evidence="4">2.1.1.-</ecNumber>
    </recommendedName>
    <alternativeName>
        <fullName evidence="4">ho5U methyltransferase</fullName>
    </alternativeName>
</protein>
<evidence type="ECO:0000313" key="6">
    <source>
        <dbReference type="Proteomes" id="UP001209553"/>
    </source>
</evidence>
<dbReference type="InterPro" id="IPR002935">
    <property type="entry name" value="SAM_O-MeTrfase"/>
</dbReference>
<comment type="function">
    <text evidence="4">Catalyzes the methylation of 5-hydroxyuridine (ho5U) to form 5-methoxyuridine (mo5U) at position 34 in tRNAs.</text>
</comment>
<dbReference type="PANTHER" id="PTHR10509:SF14">
    <property type="entry name" value="CAFFEOYL-COA O-METHYLTRANSFERASE 3-RELATED"/>
    <property type="match status" value="1"/>
</dbReference>
<feature type="binding site" evidence="4">
    <location>
        <position position="34"/>
    </location>
    <ligand>
        <name>S-adenosyl-L-methionine</name>
        <dbReference type="ChEBI" id="CHEBI:59789"/>
    </ligand>
</feature>